<feature type="transmembrane region" description="Helical" evidence="8">
    <location>
        <begin position="116"/>
        <end position="134"/>
    </location>
</feature>
<dbReference type="InterPro" id="IPR004254">
    <property type="entry name" value="AdipoR/HlyIII-related"/>
</dbReference>
<feature type="transmembrane region" description="Helical" evidence="8">
    <location>
        <begin position="196"/>
        <end position="214"/>
    </location>
</feature>
<evidence type="ECO:0000313" key="10">
    <source>
        <dbReference type="Proteomes" id="UP001154078"/>
    </source>
</evidence>
<evidence type="ECO:0000256" key="7">
    <source>
        <dbReference type="PIRSR" id="PIRSR604254-1"/>
    </source>
</evidence>
<dbReference type="GO" id="GO:0140911">
    <property type="term" value="F:pore-forming activity"/>
    <property type="evidence" value="ECO:0007669"/>
    <property type="project" value="InterPro"/>
</dbReference>
<keyword evidence="6 8" id="KW-0472">Membrane</keyword>
<comment type="similarity">
    <text evidence="2">Belongs to the ADIPOR family.</text>
</comment>
<evidence type="ECO:0000256" key="6">
    <source>
        <dbReference type="ARBA" id="ARBA00023136"/>
    </source>
</evidence>
<keyword evidence="5 8" id="KW-1133">Transmembrane helix</keyword>
<evidence type="ECO:0000256" key="8">
    <source>
        <dbReference type="SAM" id="Phobius"/>
    </source>
</evidence>
<feature type="transmembrane region" description="Helical" evidence="8">
    <location>
        <begin position="226"/>
        <end position="246"/>
    </location>
</feature>
<dbReference type="EMBL" id="OV121140">
    <property type="protein sequence ID" value="CAH0564063.1"/>
    <property type="molecule type" value="Genomic_DNA"/>
</dbReference>
<reference evidence="9" key="1">
    <citation type="submission" date="2021-12" db="EMBL/GenBank/DDBJ databases">
        <authorList>
            <person name="King R."/>
        </authorList>
    </citation>
    <scope>NUCLEOTIDE SEQUENCE</scope>
</reference>
<proteinExistence type="inferred from homology"/>
<dbReference type="GO" id="GO:0005886">
    <property type="term" value="C:plasma membrane"/>
    <property type="evidence" value="ECO:0007669"/>
    <property type="project" value="UniProtKB-SubCell"/>
</dbReference>
<dbReference type="OrthoDB" id="186812at2759"/>
<feature type="transmembrane region" description="Helical" evidence="8">
    <location>
        <begin position="146"/>
        <end position="162"/>
    </location>
</feature>
<accession>A0A9P0BGX7</accession>
<keyword evidence="7" id="KW-0862">Zinc</keyword>
<gene>
    <name evidence="9" type="ORF">MELIAE_LOCUS12696</name>
</gene>
<evidence type="ECO:0000313" key="9">
    <source>
        <dbReference type="EMBL" id="CAH0564063.1"/>
    </source>
</evidence>
<keyword evidence="7" id="KW-0479">Metal-binding</keyword>
<dbReference type="PANTHER" id="PTHR20855">
    <property type="entry name" value="ADIPOR/PROGESTIN RECEPTOR-RELATED"/>
    <property type="match status" value="1"/>
</dbReference>
<organism evidence="9 10">
    <name type="scientific">Brassicogethes aeneus</name>
    <name type="common">Rape pollen beetle</name>
    <name type="synonym">Meligethes aeneus</name>
    <dbReference type="NCBI Taxonomy" id="1431903"/>
    <lineage>
        <taxon>Eukaryota</taxon>
        <taxon>Metazoa</taxon>
        <taxon>Ecdysozoa</taxon>
        <taxon>Arthropoda</taxon>
        <taxon>Hexapoda</taxon>
        <taxon>Insecta</taxon>
        <taxon>Pterygota</taxon>
        <taxon>Neoptera</taxon>
        <taxon>Endopterygota</taxon>
        <taxon>Coleoptera</taxon>
        <taxon>Polyphaga</taxon>
        <taxon>Cucujiformia</taxon>
        <taxon>Nitidulidae</taxon>
        <taxon>Meligethinae</taxon>
        <taxon>Brassicogethes</taxon>
    </lineage>
</organism>
<dbReference type="Pfam" id="PF03006">
    <property type="entry name" value="HlyIII"/>
    <property type="match status" value="1"/>
</dbReference>
<evidence type="ECO:0000256" key="3">
    <source>
        <dbReference type="ARBA" id="ARBA00022475"/>
    </source>
</evidence>
<keyword evidence="10" id="KW-1185">Reference proteome</keyword>
<evidence type="ECO:0000256" key="2">
    <source>
        <dbReference type="ARBA" id="ARBA00007018"/>
    </source>
</evidence>
<dbReference type="NCBIfam" id="TIGR01065">
    <property type="entry name" value="hlyIII"/>
    <property type="match status" value="1"/>
</dbReference>
<dbReference type="AlphaFoldDB" id="A0A9P0BGX7"/>
<name>A0A9P0BGX7_BRAAE</name>
<dbReference type="GO" id="GO:0046872">
    <property type="term" value="F:metal ion binding"/>
    <property type="evidence" value="ECO:0007669"/>
    <property type="project" value="UniProtKB-KW"/>
</dbReference>
<dbReference type="Proteomes" id="UP001154078">
    <property type="component" value="Chromosome 9"/>
</dbReference>
<dbReference type="InterPro" id="IPR005744">
    <property type="entry name" value="Hy-lIII"/>
</dbReference>
<dbReference type="PANTHER" id="PTHR20855:SF3">
    <property type="entry name" value="LD03007P"/>
    <property type="match status" value="1"/>
</dbReference>
<feature type="binding site" evidence="7">
    <location>
        <position position="228"/>
    </location>
    <ligand>
        <name>Zn(2+)</name>
        <dbReference type="ChEBI" id="CHEBI:29105"/>
    </ligand>
</feature>
<feature type="binding site" evidence="7">
    <location>
        <position position="224"/>
    </location>
    <ligand>
        <name>Zn(2+)</name>
        <dbReference type="ChEBI" id="CHEBI:29105"/>
    </ligand>
</feature>
<feature type="transmembrane region" description="Helical" evidence="8">
    <location>
        <begin position="80"/>
        <end position="104"/>
    </location>
</feature>
<evidence type="ECO:0000256" key="5">
    <source>
        <dbReference type="ARBA" id="ARBA00022989"/>
    </source>
</evidence>
<keyword evidence="3" id="KW-1003">Cell membrane</keyword>
<feature type="binding site" evidence="7">
    <location>
        <position position="98"/>
    </location>
    <ligand>
        <name>Zn(2+)</name>
        <dbReference type="ChEBI" id="CHEBI:29105"/>
    </ligand>
</feature>
<keyword evidence="4 8" id="KW-0812">Transmembrane</keyword>
<comment type="subcellular location">
    <subcellularLocation>
        <location evidence="1">Cell membrane</location>
        <topology evidence="1">Multi-pass membrane protein</topology>
    </subcellularLocation>
</comment>
<sequence length="247" mass="28532">MLQSIAQDILSYTRIFFNKNNELKSIKWMNRKALPNEAYCPTPIEHIANIITHGIWVMPSIMATMHMLDRAHTTPQYVSALVYGATLIFLFSVSTSFHCVFYCNKHRNLKDVLHRCDRGMIYIFIAGSYFPWLTIEQLPNEGWASSMNWIVWVMAFLGIVYQQTFHEKYKTLETLFYLFMGIGPSLTILTEHLISGITELSIGGLLYVLGVIFFKCDGVFPFAHAVWHLFVVMAAAVHYYAVLKYLY</sequence>
<evidence type="ECO:0000256" key="4">
    <source>
        <dbReference type="ARBA" id="ARBA00022692"/>
    </source>
</evidence>
<evidence type="ECO:0000256" key="1">
    <source>
        <dbReference type="ARBA" id="ARBA00004651"/>
    </source>
</evidence>
<feature type="transmembrane region" description="Helical" evidence="8">
    <location>
        <begin position="47"/>
        <end position="68"/>
    </location>
</feature>
<protein>
    <submittedName>
        <fullName evidence="9">Uncharacterized protein</fullName>
    </submittedName>
</protein>